<keyword evidence="15" id="KW-1185">Reference proteome</keyword>
<keyword evidence="8 10" id="KW-0460">Magnesium</keyword>
<evidence type="ECO:0000256" key="4">
    <source>
        <dbReference type="ARBA" id="ARBA00022679"/>
    </source>
</evidence>
<feature type="binding site" evidence="10">
    <location>
        <begin position="12"/>
        <end position="19"/>
    </location>
    <ligand>
        <name>ATP</name>
        <dbReference type="ChEBI" id="CHEBI:30616"/>
    </ligand>
</feature>
<proteinExistence type="inferred from homology"/>
<dbReference type="Gene3D" id="1.10.20.140">
    <property type="match status" value="1"/>
</dbReference>
<dbReference type="RefSeq" id="WP_126614874.1">
    <property type="nucleotide sequence ID" value="NZ_JBHUCY010000077.1"/>
</dbReference>
<evidence type="ECO:0000256" key="11">
    <source>
        <dbReference type="RuleBase" id="RU003783"/>
    </source>
</evidence>
<dbReference type="HAMAP" id="MF_00185">
    <property type="entry name" value="IPP_trans"/>
    <property type="match status" value="1"/>
</dbReference>
<evidence type="ECO:0000256" key="5">
    <source>
        <dbReference type="ARBA" id="ARBA00022694"/>
    </source>
</evidence>
<protein>
    <recommendedName>
        <fullName evidence="10">tRNA dimethylallyltransferase</fullName>
        <ecNumber evidence="10">2.5.1.75</ecNumber>
    </recommendedName>
    <alternativeName>
        <fullName evidence="10">Dimethylallyl diphosphate:tRNA dimethylallyltransferase</fullName>
        <shortName evidence="10">DMAPP:tRNA dimethylallyltransferase</shortName>
        <shortName evidence="10">DMATase</shortName>
    </alternativeName>
    <alternativeName>
        <fullName evidence="10">Isopentenyl-diphosphate:tRNA isopentenyltransferase</fullName>
        <shortName evidence="10">IPP transferase</shortName>
        <shortName evidence="10">IPPT</shortName>
        <shortName evidence="10">IPTase</shortName>
    </alternativeName>
</protein>
<dbReference type="OrthoDB" id="9776390at2"/>
<comment type="subunit">
    <text evidence="10">Monomer.</text>
</comment>
<dbReference type="InterPro" id="IPR039657">
    <property type="entry name" value="Dimethylallyltransferase"/>
</dbReference>
<dbReference type="SUPFAM" id="SSF52540">
    <property type="entry name" value="P-loop containing nucleoside triphosphate hydrolases"/>
    <property type="match status" value="1"/>
</dbReference>
<dbReference type="PANTHER" id="PTHR11088">
    <property type="entry name" value="TRNA DIMETHYLALLYLTRANSFERASE"/>
    <property type="match status" value="1"/>
</dbReference>
<feature type="binding site" evidence="10">
    <location>
        <begin position="14"/>
        <end position="19"/>
    </location>
    <ligand>
        <name>substrate</name>
    </ligand>
</feature>
<organism evidence="14 15">
    <name type="scientific">Azospirillum griseum</name>
    <dbReference type="NCBI Taxonomy" id="2496639"/>
    <lineage>
        <taxon>Bacteria</taxon>
        <taxon>Pseudomonadati</taxon>
        <taxon>Pseudomonadota</taxon>
        <taxon>Alphaproteobacteria</taxon>
        <taxon>Rhodospirillales</taxon>
        <taxon>Azospirillaceae</taxon>
        <taxon>Azospirillum</taxon>
    </lineage>
</organism>
<name>A0A3S0R943_9PROT</name>
<dbReference type="GO" id="GO:0005524">
    <property type="term" value="F:ATP binding"/>
    <property type="evidence" value="ECO:0007669"/>
    <property type="project" value="UniProtKB-UniRule"/>
</dbReference>
<keyword evidence="5 10" id="KW-0819">tRNA processing</keyword>
<keyword evidence="6 10" id="KW-0547">Nucleotide-binding</keyword>
<evidence type="ECO:0000256" key="7">
    <source>
        <dbReference type="ARBA" id="ARBA00022840"/>
    </source>
</evidence>
<sequence>MSELTDVVVIGGPTASGKSGLALAVAEALDGTVINADSMQLYAELDVITARPPAEDLARAPHRLYGVLPVAERGSAARWRDLALAEIAQAQADGRLPVLVGGTGLYLRALMHGLSEVPPIPDAVRAAAHARLSTLGGEAFRAELVARDPDSAKLNPGDTTRLTRAWEVLEATGHPLSHWQSQTAQGAPEGMRFSIVLLDPPRADLYALCDHRFRLMMGQGALEEVRRLDELATRQGLPADLPALKALGVPELRRHLHGEIGLEDAIALAQQSTRRYAKRQVTWFRHQLAERPPHTAPHGCHTVDSLCSLDQRSAILRLLKTHVRR</sequence>
<evidence type="ECO:0000313" key="15">
    <source>
        <dbReference type="Proteomes" id="UP000277007"/>
    </source>
</evidence>
<evidence type="ECO:0000256" key="1">
    <source>
        <dbReference type="ARBA" id="ARBA00001946"/>
    </source>
</evidence>
<comment type="similarity">
    <text evidence="3 10 13">Belongs to the IPP transferase family.</text>
</comment>
<keyword evidence="7 10" id="KW-0067">ATP-binding</keyword>
<evidence type="ECO:0000256" key="8">
    <source>
        <dbReference type="ARBA" id="ARBA00022842"/>
    </source>
</evidence>
<dbReference type="GO" id="GO:0006400">
    <property type="term" value="P:tRNA modification"/>
    <property type="evidence" value="ECO:0007669"/>
    <property type="project" value="TreeGrafter"/>
</dbReference>
<evidence type="ECO:0000256" key="12">
    <source>
        <dbReference type="RuleBase" id="RU003784"/>
    </source>
</evidence>
<comment type="catalytic activity">
    <reaction evidence="9 10 11">
        <text>adenosine(37) in tRNA + dimethylallyl diphosphate = N(6)-dimethylallyladenosine(37) in tRNA + diphosphate</text>
        <dbReference type="Rhea" id="RHEA:26482"/>
        <dbReference type="Rhea" id="RHEA-COMP:10162"/>
        <dbReference type="Rhea" id="RHEA-COMP:10375"/>
        <dbReference type="ChEBI" id="CHEBI:33019"/>
        <dbReference type="ChEBI" id="CHEBI:57623"/>
        <dbReference type="ChEBI" id="CHEBI:74411"/>
        <dbReference type="ChEBI" id="CHEBI:74415"/>
        <dbReference type="EC" id="2.5.1.75"/>
    </reaction>
</comment>
<dbReference type="PANTHER" id="PTHR11088:SF60">
    <property type="entry name" value="TRNA DIMETHYLALLYLTRANSFERASE"/>
    <property type="match status" value="1"/>
</dbReference>
<dbReference type="EMBL" id="RXMA01000008">
    <property type="protein sequence ID" value="RTR20539.1"/>
    <property type="molecule type" value="Genomic_DNA"/>
</dbReference>
<dbReference type="EC" id="2.5.1.75" evidence="10"/>
<dbReference type="Pfam" id="PF01715">
    <property type="entry name" value="IPPT"/>
    <property type="match status" value="1"/>
</dbReference>
<evidence type="ECO:0000256" key="13">
    <source>
        <dbReference type="RuleBase" id="RU003785"/>
    </source>
</evidence>
<evidence type="ECO:0000256" key="10">
    <source>
        <dbReference type="HAMAP-Rule" id="MF_00185"/>
    </source>
</evidence>
<evidence type="ECO:0000256" key="9">
    <source>
        <dbReference type="ARBA" id="ARBA00049563"/>
    </source>
</evidence>
<evidence type="ECO:0000256" key="2">
    <source>
        <dbReference type="ARBA" id="ARBA00003213"/>
    </source>
</evidence>
<evidence type="ECO:0000256" key="6">
    <source>
        <dbReference type="ARBA" id="ARBA00022741"/>
    </source>
</evidence>
<dbReference type="InterPro" id="IPR018022">
    <property type="entry name" value="IPT"/>
</dbReference>
<dbReference type="InterPro" id="IPR027417">
    <property type="entry name" value="P-loop_NTPase"/>
</dbReference>
<dbReference type="AlphaFoldDB" id="A0A3S0R943"/>
<comment type="caution">
    <text evidence="10">Lacks conserved residue(s) required for the propagation of feature annotation.</text>
</comment>
<dbReference type="GO" id="GO:0052381">
    <property type="term" value="F:tRNA dimethylallyltransferase activity"/>
    <property type="evidence" value="ECO:0007669"/>
    <property type="project" value="UniProtKB-UniRule"/>
</dbReference>
<comment type="function">
    <text evidence="2 10 12">Catalyzes the transfer of a dimethylallyl group onto the adenine at position 37 in tRNAs that read codons beginning with uridine, leading to the formation of N6-(dimethylallyl)adenosine (i(6)A).</text>
</comment>
<dbReference type="Gene3D" id="3.40.50.300">
    <property type="entry name" value="P-loop containing nucleotide triphosphate hydrolases"/>
    <property type="match status" value="1"/>
</dbReference>
<evidence type="ECO:0000313" key="14">
    <source>
        <dbReference type="EMBL" id="RTR20539.1"/>
    </source>
</evidence>
<evidence type="ECO:0000256" key="3">
    <source>
        <dbReference type="ARBA" id="ARBA00005842"/>
    </source>
</evidence>
<accession>A0A3S0R943</accession>
<comment type="caution">
    <text evidence="14">The sequence shown here is derived from an EMBL/GenBank/DDBJ whole genome shotgun (WGS) entry which is preliminary data.</text>
</comment>
<keyword evidence="4 10" id="KW-0808">Transferase</keyword>
<gene>
    <name evidence="10 14" type="primary">miaA</name>
    <name evidence="14" type="ORF">EJ903_10455</name>
</gene>
<reference evidence="14 15" key="1">
    <citation type="submission" date="2018-12" db="EMBL/GenBank/DDBJ databases">
        <authorList>
            <person name="Yang Y."/>
        </authorList>
    </citation>
    <scope>NUCLEOTIDE SEQUENCE [LARGE SCALE GENOMIC DNA]</scope>
    <source>
        <strain evidence="14 15">L-25-5w-1</strain>
    </source>
</reference>
<dbReference type="Proteomes" id="UP000277007">
    <property type="component" value="Unassembled WGS sequence"/>
</dbReference>
<feature type="site" description="Interaction with substrate tRNA" evidence="10">
    <location>
        <position position="103"/>
    </location>
</feature>
<feature type="region of interest" description="Interaction with substrate tRNA" evidence="10">
    <location>
        <begin position="37"/>
        <end position="40"/>
    </location>
</feature>
<dbReference type="NCBIfam" id="TIGR00174">
    <property type="entry name" value="miaA"/>
    <property type="match status" value="1"/>
</dbReference>
<feature type="site" description="Interaction with substrate tRNA" evidence="10">
    <location>
        <position position="125"/>
    </location>
</feature>
<comment type="cofactor">
    <cofactor evidence="1 10">
        <name>Mg(2+)</name>
        <dbReference type="ChEBI" id="CHEBI:18420"/>
    </cofactor>
</comment>